<dbReference type="InterPro" id="IPR050147">
    <property type="entry name" value="Ser/Thr_Dehydratase"/>
</dbReference>
<dbReference type="Pfam" id="PF00291">
    <property type="entry name" value="PALP"/>
    <property type="match status" value="1"/>
</dbReference>
<dbReference type="CDD" id="cd06448">
    <property type="entry name" value="L-Ser-dehyd"/>
    <property type="match status" value="1"/>
</dbReference>
<dbReference type="PANTHER" id="PTHR48078:SF2">
    <property type="entry name" value="CATABOLIC L-SERINE_THREONINE DEHYDRATASE"/>
    <property type="match status" value="1"/>
</dbReference>
<comment type="catalytic activity">
    <reaction evidence="10">
        <text>L-serine = pyruvate + NH4(+)</text>
        <dbReference type="Rhea" id="RHEA:19169"/>
        <dbReference type="ChEBI" id="CHEBI:15361"/>
        <dbReference type="ChEBI" id="CHEBI:28938"/>
        <dbReference type="ChEBI" id="CHEBI:33384"/>
        <dbReference type="EC" id="4.3.1.17"/>
    </reaction>
</comment>
<dbReference type="FunFam" id="3.40.50.1100:FF:000040">
    <property type="entry name" value="L-serine dehydratase, putative"/>
    <property type="match status" value="1"/>
</dbReference>
<dbReference type="EMBL" id="CP014503">
    <property type="protein sequence ID" value="ANB15606.1"/>
    <property type="molecule type" value="Genomic_DNA"/>
</dbReference>
<evidence type="ECO:0000256" key="7">
    <source>
        <dbReference type="ARBA" id="ARBA00022490"/>
    </source>
</evidence>
<dbReference type="EC" id="4.3.1.17" evidence="5"/>
<evidence type="ECO:0000256" key="1">
    <source>
        <dbReference type="ARBA" id="ARBA00001933"/>
    </source>
</evidence>
<dbReference type="Gene3D" id="3.40.50.1100">
    <property type="match status" value="2"/>
</dbReference>
<evidence type="ECO:0000256" key="3">
    <source>
        <dbReference type="ARBA" id="ARBA00004742"/>
    </source>
</evidence>
<dbReference type="GO" id="GO:0006567">
    <property type="term" value="P:L-threonine catabolic process"/>
    <property type="evidence" value="ECO:0007669"/>
    <property type="project" value="TreeGrafter"/>
</dbReference>
<dbReference type="InterPro" id="IPR036052">
    <property type="entry name" value="TrpB-like_PALP_sf"/>
</dbReference>
<dbReference type="GO" id="GO:0030170">
    <property type="term" value="F:pyridoxal phosphate binding"/>
    <property type="evidence" value="ECO:0007669"/>
    <property type="project" value="InterPro"/>
</dbReference>
<dbReference type="GeneID" id="30035242"/>
<evidence type="ECO:0000256" key="6">
    <source>
        <dbReference type="ARBA" id="ARBA00022432"/>
    </source>
</evidence>
<keyword evidence="6" id="KW-0312">Gluconeogenesis</keyword>
<dbReference type="Proteomes" id="UP000189580">
    <property type="component" value="Chromosome b"/>
</dbReference>
<dbReference type="AlphaFoldDB" id="A0A167FRG4"/>
<comment type="similarity">
    <text evidence="4">Belongs to the serine/threonine dehydratase family.</text>
</comment>
<dbReference type="PROSITE" id="PS00165">
    <property type="entry name" value="DEHYDRATASE_SER_THR"/>
    <property type="match status" value="1"/>
</dbReference>
<dbReference type="GO" id="GO:0009097">
    <property type="term" value="P:isoleucine biosynthetic process"/>
    <property type="evidence" value="ECO:0007669"/>
    <property type="project" value="TreeGrafter"/>
</dbReference>
<comment type="cofactor">
    <cofactor evidence="1">
        <name>pyridoxal 5'-phosphate</name>
        <dbReference type="ChEBI" id="CHEBI:597326"/>
    </cofactor>
</comment>
<dbReference type="GO" id="GO:0003941">
    <property type="term" value="F:L-serine ammonia-lyase activity"/>
    <property type="evidence" value="ECO:0007669"/>
    <property type="project" value="UniProtKB-EC"/>
</dbReference>
<dbReference type="PANTHER" id="PTHR48078">
    <property type="entry name" value="THREONINE DEHYDRATASE, MITOCHONDRIAL-RELATED"/>
    <property type="match status" value="1"/>
</dbReference>
<protein>
    <recommendedName>
        <fullName evidence="5">L-serine ammonia-lyase</fullName>
        <ecNumber evidence="5">4.3.1.17</ecNumber>
    </recommendedName>
</protein>
<keyword evidence="8" id="KW-0663">Pyridoxal phosphate</keyword>
<evidence type="ECO:0000256" key="10">
    <source>
        <dbReference type="ARBA" id="ARBA00049406"/>
    </source>
</evidence>
<evidence type="ECO:0000256" key="4">
    <source>
        <dbReference type="ARBA" id="ARBA00010869"/>
    </source>
</evidence>
<keyword evidence="7" id="KW-0963">Cytoplasm</keyword>
<evidence type="ECO:0000259" key="11">
    <source>
        <dbReference type="Pfam" id="PF00291"/>
    </source>
</evidence>
<accession>A0A167FRG4</accession>
<dbReference type="InterPro" id="IPR000634">
    <property type="entry name" value="Ser/Thr_deHydtase_PyrdxlP-BS"/>
</dbReference>
<evidence type="ECO:0000313" key="12">
    <source>
        <dbReference type="EMBL" id="ANB15606.1"/>
    </source>
</evidence>
<sequence length="328" mass="35444">MELLTGYHETPLLPSVYLSRNCKVFLKLENTQPSGSFKSRGISNLVQSKIKNTTKPNVQLFSSSGGNAGMATAYAAQLHKVPCTVVVPKLTKQPTIDRLQKIGAKTIVHGDHWAAANSYLVDELIPSLPDDIEPVYCHPFDDEEIWNGHATMIDEIKQQLQPLGKDIRPDAIILSVGGGGLYAGVVRGLERNGWEEVPIITVETEGAATLYKSVGAGKQVILDSIDTVATTLGSTFIPKQVVKMAVQEHKTISITVTDKEACSACEKFAQDHKFIVEPACGASLVPIYENKLASLIDLRPDSVIVVIVCGGTATSVDDIVSYREESQG</sequence>
<dbReference type="OrthoDB" id="7773036at2759"/>
<evidence type="ECO:0000256" key="8">
    <source>
        <dbReference type="ARBA" id="ARBA00022898"/>
    </source>
</evidence>
<dbReference type="InterPro" id="IPR001926">
    <property type="entry name" value="TrpB-like_PALP"/>
</dbReference>
<evidence type="ECO:0000313" key="13">
    <source>
        <dbReference type="Proteomes" id="UP000189580"/>
    </source>
</evidence>
<evidence type="ECO:0000256" key="9">
    <source>
        <dbReference type="ARBA" id="ARBA00023239"/>
    </source>
</evidence>
<comment type="pathway">
    <text evidence="3">Carbohydrate biosynthesis; gluconeogenesis.</text>
</comment>
<reference evidence="12 13" key="1">
    <citation type="submission" date="2016-02" db="EMBL/GenBank/DDBJ databases">
        <title>Complete genome sequence and transcriptome regulation of the pentose utilising yeast Sugiyamaella lignohabitans.</title>
        <authorList>
            <person name="Bellasio M."/>
            <person name="Peymann A."/>
            <person name="Valli M."/>
            <person name="Sipitzky M."/>
            <person name="Graf A."/>
            <person name="Sauer M."/>
            <person name="Marx H."/>
            <person name="Mattanovich D."/>
        </authorList>
    </citation>
    <scope>NUCLEOTIDE SEQUENCE [LARGE SCALE GENOMIC DNA]</scope>
    <source>
        <strain evidence="12 13">CBS 10342</strain>
    </source>
</reference>
<dbReference type="SUPFAM" id="SSF53686">
    <property type="entry name" value="Tryptophan synthase beta subunit-like PLP-dependent enzymes"/>
    <property type="match status" value="1"/>
</dbReference>
<dbReference type="KEGG" id="slb:AWJ20_3241"/>
<name>A0A167FRG4_9ASCO</name>
<dbReference type="GO" id="GO:0006565">
    <property type="term" value="P:L-serine catabolic process"/>
    <property type="evidence" value="ECO:0007669"/>
    <property type="project" value="TreeGrafter"/>
</dbReference>
<evidence type="ECO:0000256" key="5">
    <source>
        <dbReference type="ARBA" id="ARBA00012093"/>
    </source>
</evidence>
<dbReference type="GO" id="GO:0005737">
    <property type="term" value="C:cytoplasm"/>
    <property type="evidence" value="ECO:0007669"/>
    <property type="project" value="UniProtKB-SubCell"/>
</dbReference>
<comment type="subcellular location">
    <subcellularLocation>
        <location evidence="2">Cytoplasm</location>
    </subcellularLocation>
</comment>
<proteinExistence type="inferred from homology"/>
<dbReference type="GO" id="GO:0006094">
    <property type="term" value="P:gluconeogenesis"/>
    <property type="evidence" value="ECO:0007669"/>
    <property type="project" value="UniProtKB-KW"/>
</dbReference>
<feature type="domain" description="Tryptophan synthase beta chain-like PALP" evidence="11">
    <location>
        <begin position="5"/>
        <end position="310"/>
    </location>
</feature>
<dbReference type="GO" id="GO:0004794">
    <property type="term" value="F:threonine deaminase activity"/>
    <property type="evidence" value="ECO:0007669"/>
    <property type="project" value="TreeGrafter"/>
</dbReference>
<gene>
    <name evidence="12" type="primary">CHA1</name>
    <name evidence="12" type="ORF">AWJ20_3241</name>
</gene>
<keyword evidence="13" id="KW-1185">Reference proteome</keyword>
<dbReference type="RefSeq" id="XP_018738083.1">
    <property type="nucleotide sequence ID" value="XM_018880246.1"/>
</dbReference>
<keyword evidence="9 12" id="KW-0456">Lyase</keyword>
<organism evidence="12 13">
    <name type="scientific">Sugiyamaella lignohabitans</name>
    <dbReference type="NCBI Taxonomy" id="796027"/>
    <lineage>
        <taxon>Eukaryota</taxon>
        <taxon>Fungi</taxon>
        <taxon>Dikarya</taxon>
        <taxon>Ascomycota</taxon>
        <taxon>Saccharomycotina</taxon>
        <taxon>Dipodascomycetes</taxon>
        <taxon>Dipodascales</taxon>
        <taxon>Trichomonascaceae</taxon>
        <taxon>Sugiyamaella</taxon>
    </lineage>
</organism>
<evidence type="ECO:0000256" key="2">
    <source>
        <dbReference type="ARBA" id="ARBA00004496"/>
    </source>
</evidence>